<dbReference type="EMBL" id="CAKMMW010000007">
    <property type="protein sequence ID" value="CAH1206525.1"/>
    <property type="molecule type" value="Genomic_DNA"/>
</dbReference>
<keyword evidence="6 8" id="KW-1133">Transmembrane helix</keyword>
<evidence type="ECO:0000313" key="10">
    <source>
        <dbReference type="Proteomes" id="UP000838821"/>
    </source>
</evidence>
<comment type="similarity">
    <text evidence="2">Belongs to the amino acid-polyamine-organocation (APC) superfamily. Spore germination protein (SGP) (TC 2.A.3.9) family.</text>
</comment>
<dbReference type="PANTHER" id="PTHR34975:SF2">
    <property type="entry name" value="SPORE GERMINATION PROTEIN A2"/>
    <property type="match status" value="1"/>
</dbReference>
<evidence type="ECO:0000256" key="2">
    <source>
        <dbReference type="ARBA" id="ARBA00007998"/>
    </source>
</evidence>
<accession>A0ABM9C7X4</accession>
<dbReference type="RefSeq" id="WP_236288192.1">
    <property type="nucleotide sequence ID" value="NZ_CAKMMW010000007.1"/>
</dbReference>
<proteinExistence type="inferred from homology"/>
<keyword evidence="10" id="KW-1185">Reference proteome</keyword>
<feature type="transmembrane region" description="Helical" evidence="8">
    <location>
        <begin position="305"/>
        <end position="322"/>
    </location>
</feature>
<feature type="transmembrane region" description="Helical" evidence="8">
    <location>
        <begin position="42"/>
        <end position="63"/>
    </location>
</feature>
<keyword evidence="7 8" id="KW-0472">Membrane</keyword>
<dbReference type="Pfam" id="PF03845">
    <property type="entry name" value="Spore_permease"/>
    <property type="match status" value="1"/>
</dbReference>
<evidence type="ECO:0000256" key="6">
    <source>
        <dbReference type="ARBA" id="ARBA00022989"/>
    </source>
</evidence>
<keyword evidence="4" id="KW-0309">Germination</keyword>
<comment type="caution">
    <text evidence="9">The sequence shown here is derived from an EMBL/GenBank/DDBJ whole genome shotgun (WGS) entry which is preliminary data.</text>
</comment>
<evidence type="ECO:0000256" key="4">
    <source>
        <dbReference type="ARBA" id="ARBA00022544"/>
    </source>
</evidence>
<sequence>MIPGKGNQITLFQYILIIHSVQLGVGLIPLPGELAKGCGTDGWIVLIIGWLISIVSSLIIIQIMKSHPNGTIIDLLSHYFGKWVGKVGMVMFVGYFLLYIFLIYNRMALLVQNWIMQQTNIAVLMLLFLLPAYMITRGGFRIIGRYSEIILFLSSALLLTSFYLFKHAQWIHLLPILKHGWIPILQTLRTNILSFVGFEITFFLYPYLEKKSSASLGIIIANSVTFFVYMLFTLLAFVNFSPDEITQYHNTLISLFKIIEFRFLERFDILILSVYLLIIVRTFIPVLYAAVICTQQLGLKGQPRLHILLILTVMVGVTWVWKPGWNDSVRLSDIVQNIGIGIAFVIPPLLWAILSGMRRILRRSSP</sequence>
<feature type="transmembrane region" description="Helical" evidence="8">
    <location>
        <begin position="269"/>
        <end position="293"/>
    </location>
</feature>
<organism evidence="9 10">
    <name type="scientific">Paenibacillus allorhizoplanae</name>
    <dbReference type="NCBI Taxonomy" id="2905648"/>
    <lineage>
        <taxon>Bacteria</taxon>
        <taxon>Bacillati</taxon>
        <taxon>Bacillota</taxon>
        <taxon>Bacilli</taxon>
        <taxon>Bacillales</taxon>
        <taxon>Paenibacillaceae</taxon>
        <taxon>Paenibacillus</taxon>
    </lineage>
</organism>
<dbReference type="Proteomes" id="UP000838821">
    <property type="component" value="Unassembled WGS sequence"/>
</dbReference>
<evidence type="ECO:0000256" key="7">
    <source>
        <dbReference type="ARBA" id="ARBA00023136"/>
    </source>
</evidence>
<feature type="transmembrane region" description="Helical" evidence="8">
    <location>
        <begin position="146"/>
        <end position="165"/>
    </location>
</feature>
<keyword evidence="3" id="KW-0813">Transport</keyword>
<dbReference type="NCBIfam" id="TIGR00912">
    <property type="entry name" value="2A0309"/>
    <property type="match status" value="1"/>
</dbReference>
<protein>
    <submittedName>
        <fullName evidence="9">Spore germination protein YndE</fullName>
    </submittedName>
</protein>
<evidence type="ECO:0000256" key="8">
    <source>
        <dbReference type="SAM" id="Phobius"/>
    </source>
</evidence>
<evidence type="ECO:0000256" key="3">
    <source>
        <dbReference type="ARBA" id="ARBA00022448"/>
    </source>
</evidence>
<feature type="transmembrane region" description="Helical" evidence="8">
    <location>
        <begin position="114"/>
        <end position="134"/>
    </location>
</feature>
<feature type="transmembrane region" description="Helical" evidence="8">
    <location>
        <begin position="334"/>
        <end position="354"/>
    </location>
</feature>
<keyword evidence="5 8" id="KW-0812">Transmembrane</keyword>
<feature type="transmembrane region" description="Helical" evidence="8">
    <location>
        <begin position="215"/>
        <end position="238"/>
    </location>
</feature>
<feature type="transmembrane region" description="Helical" evidence="8">
    <location>
        <begin position="12"/>
        <end position="30"/>
    </location>
</feature>
<dbReference type="Gene3D" id="1.20.1740.10">
    <property type="entry name" value="Amino acid/polyamine transporter I"/>
    <property type="match status" value="1"/>
</dbReference>
<name>A0ABM9C7X4_9BACL</name>
<gene>
    <name evidence="9" type="primary">yndE_7</name>
    <name evidence="9" type="ORF">PAECIP111891_02954</name>
</gene>
<evidence type="ECO:0000256" key="1">
    <source>
        <dbReference type="ARBA" id="ARBA00004141"/>
    </source>
</evidence>
<feature type="transmembrane region" description="Helical" evidence="8">
    <location>
        <begin position="188"/>
        <end position="208"/>
    </location>
</feature>
<evidence type="ECO:0000313" key="9">
    <source>
        <dbReference type="EMBL" id="CAH1206525.1"/>
    </source>
</evidence>
<feature type="transmembrane region" description="Helical" evidence="8">
    <location>
        <begin position="83"/>
        <end position="102"/>
    </location>
</feature>
<comment type="subcellular location">
    <subcellularLocation>
        <location evidence="1">Membrane</location>
        <topology evidence="1">Multi-pass membrane protein</topology>
    </subcellularLocation>
</comment>
<dbReference type="PANTHER" id="PTHR34975">
    <property type="entry name" value="SPORE GERMINATION PROTEIN A2"/>
    <property type="match status" value="1"/>
</dbReference>
<reference evidence="9" key="1">
    <citation type="submission" date="2022-01" db="EMBL/GenBank/DDBJ databases">
        <authorList>
            <person name="Criscuolo A."/>
        </authorList>
    </citation>
    <scope>NUCLEOTIDE SEQUENCE</scope>
    <source>
        <strain evidence="9">CIP111891</strain>
    </source>
</reference>
<dbReference type="InterPro" id="IPR004761">
    <property type="entry name" value="Spore_GerAB"/>
</dbReference>
<evidence type="ECO:0000256" key="5">
    <source>
        <dbReference type="ARBA" id="ARBA00022692"/>
    </source>
</evidence>